<feature type="domain" description="Methyltransferase" evidence="1">
    <location>
        <begin position="115"/>
        <end position="248"/>
    </location>
</feature>
<protein>
    <recommendedName>
        <fullName evidence="1">Methyltransferase domain-containing protein</fullName>
    </recommendedName>
</protein>
<dbReference type="InterPro" id="IPR025714">
    <property type="entry name" value="Methyltranfer_dom"/>
</dbReference>
<gene>
    <name evidence="2" type="ORF">BTA35_0210400</name>
</gene>
<evidence type="ECO:0000313" key="3">
    <source>
        <dbReference type="Proteomes" id="UP000190064"/>
    </source>
</evidence>
<evidence type="ECO:0000259" key="1">
    <source>
        <dbReference type="Pfam" id="PF13679"/>
    </source>
</evidence>
<reference evidence="2" key="1">
    <citation type="submission" date="2017-02" db="EMBL/GenBank/DDBJ databases">
        <title>Draft Genome Sequence of the Salt Water Bacterium Oceanospirillum linum ATCC 11336.</title>
        <authorList>
            <person name="Trachtenberg A.M."/>
            <person name="Carney J.G."/>
            <person name="Linnane J.D."/>
            <person name="Rheaume B.A."/>
            <person name="Pitts N.L."/>
            <person name="Mykles D.L."/>
            <person name="Maclea K.S."/>
        </authorList>
    </citation>
    <scope>NUCLEOTIDE SEQUENCE [LARGE SCALE GENOMIC DNA]</scope>
    <source>
        <strain evidence="2">ATCC 11336</strain>
    </source>
</reference>
<dbReference type="PANTHER" id="PTHR13369">
    <property type="match status" value="1"/>
</dbReference>
<keyword evidence="3" id="KW-1185">Reference proteome</keyword>
<dbReference type="Proteomes" id="UP000190064">
    <property type="component" value="Unassembled WGS sequence"/>
</dbReference>
<sequence>MSEVDVLRSLFHHADQLLTQYRPFWQMRPFYIRQLSECSQLPEHLLSKLTKLDQKEFEQLSQNSEASQQWLQPWLPCLDELEQIQRSIPGVDNSETSSQQDSVSIKHLSTGIPGRKWSQIEQFINSLPITGDTAKHKLLEWCAGKGHLGRLLSIRKGYEVTSLEWQHSLCIQGEALIHQQKKRYPQLQQRMQQGDALSDDVSRLLNQHNTAVALHACGDLHTHLISQCCNSAQAIKQLAVAPCCYHLTADDIYQPLSKAGQGSLLSLDRQDLKIPLQETVTGGQRVSRLRDIELHWRLSFDFLRQSLTGETRYKPLPAFPKKLLSGEFNDFVLWALINRELLSDNHDSDNLPFNEREMSQALTEGAEKLLVVRKLEWLQSHFRRVLEIWLVADRALALEEAGFHVELYQFCDKAVSPRNLLILARR</sequence>
<evidence type="ECO:0000313" key="2">
    <source>
        <dbReference type="EMBL" id="OOV87362.1"/>
    </source>
</evidence>
<dbReference type="Pfam" id="PF13679">
    <property type="entry name" value="Methyltransf_32"/>
    <property type="match status" value="1"/>
</dbReference>
<proteinExistence type="predicted"/>
<dbReference type="AlphaFoldDB" id="A0A1T1HC30"/>
<name>A0A1T1HC30_OCELI</name>
<comment type="caution">
    <text evidence="2">The sequence shown here is derived from an EMBL/GenBank/DDBJ whole genome shotgun (WGS) entry which is preliminary data.</text>
</comment>
<accession>A0A1T1HC30</accession>
<dbReference type="PANTHER" id="PTHR13369:SF0">
    <property type="entry name" value="GLUTATHIONE S-TRANSFERASE C-TERMINAL DOMAIN-CONTAINING PROTEIN"/>
    <property type="match status" value="1"/>
</dbReference>
<organism evidence="2 3">
    <name type="scientific">Oceanospirillum linum</name>
    <dbReference type="NCBI Taxonomy" id="966"/>
    <lineage>
        <taxon>Bacteria</taxon>
        <taxon>Pseudomonadati</taxon>
        <taxon>Pseudomonadota</taxon>
        <taxon>Gammaproteobacteria</taxon>
        <taxon>Oceanospirillales</taxon>
        <taxon>Oceanospirillaceae</taxon>
        <taxon>Oceanospirillum</taxon>
    </lineage>
</organism>
<dbReference type="STRING" id="966.BTA35_0210400"/>
<dbReference type="EMBL" id="MTSD02000003">
    <property type="protein sequence ID" value="OOV87362.1"/>
    <property type="molecule type" value="Genomic_DNA"/>
</dbReference>